<protein>
    <submittedName>
        <fullName evidence="1">Uncharacterized protein</fullName>
    </submittedName>
</protein>
<dbReference type="AlphaFoldDB" id="A0A1I3EAB3"/>
<accession>A0A1I3EAB3</accession>
<dbReference type="Proteomes" id="UP000198668">
    <property type="component" value="Unassembled WGS sequence"/>
</dbReference>
<sequence length="45" mass="5489">MEQKRLENTVINKGRLSVYMLVCSFFKREKACMCKIVLEMFFIFY</sequence>
<evidence type="ECO:0000313" key="2">
    <source>
        <dbReference type="Proteomes" id="UP000198668"/>
    </source>
</evidence>
<evidence type="ECO:0000313" key="1">
    <source>
        <dbReference type="EMBL" id="SFH95932.1"/>
    </source>
</evidence>
<keyword evidence="2" id="KW-1185">Reference proteome</keyword>
<gene>
    <name evidence="1" type="ORF">SAMN04489868_1872</name>
</gene>
<dbReference type="EMBL" id="FOQE01000087">
    <property type="protein sequence ID" value="SFH95932.1"/>
    <property type="molecule type" value="Genomic_DNA"/>
</dbReference>
<organism evidence="1 2">
    <name type="scientific">Pisciglobus halotolerans</name>
    <dbReference type="NCBI Taxonomy" id="745365"/>
    <lineage>
        <taxon>Bacteria</taxon>
        <taxon>Bacillati</taxon>
        <taxon>Bacillota</taxon>
        <taxon>Bacilli</taxon>
        <taxon>Lactobacillales</taxon>
        <taxon>Carnobacteriaceae</taxon>
    </lineage>
</organism>
<reference evidence="1 2" key="1">
    <citation type="submission" date="2016-10" db="EMBL/GenBank/DDBJ databases">
        <authorList>
            <person name="de Groot N.N."/>
        </authorList>
    </citation>
    <scope>NUCLEOTIDE SEQUENCE [LARGE SCALE GENOMIC DNA]</scope>
    <source>
        <strain evidence="1 2">DSM 27630</strain>
    </source>
</reference>
<name>A0A1I3EAB3_9LACT</name>
<proteinExistence type="predicted"/>